<evidence type="ECO:0000256" key="1">
    <source>
        <dbReference type="SAM" id="MobiDB-lite"/>
    </source>
</evidence>
<dbReference type="EMBL" id="KQ988444">
    <property type="protein sequence ID" value="KZV55819.1"/>
    <property type="molecule type" value="Genomic_DNA"/>
</dbReference>
<sequence length="492" mass="53500">MEMKRITKEPPPPPLSNAAAAAARLRRKIISGQFDEENPFVLISSVFLVHADEGVSFLVVDRIGDIYRNLPRRADVIVTTVGARHKCQQAGGRIRIPNTVAPTEQPSVPKRKTQKRKRKLILCFDDEFVEQPAAKVAGETVVEQEPVVEVPGETVIEGIGKTHSEPAVADVSNTGMSTADDVDTIIEQVLAETAQIGPYEEEQDVGGLDVGEQAAPKADEFEQWLNLSYEEMETEAVEQSADEAMSLEDIFMTIPVECPLPSANVEITKITLGKSISIPGVDEGDWYKADLPKIPTADKGKGPLMQRDPVKGNPTKEQFSLILADIEEAQNDNNALSLALKAVRTQNVILSTDLEATRKEVKDIKATLSKDFDDKLADIRNELLEFRVDTQGQLASLSTHLAELIAFLTKGSDDKKGEDSSSRRPQPPPDNQSRPSVGSGGSGNRADEQSRLVGSGSRGGSQRRGDRSGSSKRGSYSSGGGPFRRSFEDWLG</sequence>
<dbReference type="AlphaFoldDB" id="A0A2Z7D8D5"/>
<protein>
    <submittedName>
        <fullName evidence="2">Uncharacterized protein</fullName>
    </submittedName>
</protein>
<feature type="compositionally biased region" description="Basic and acidic residues" evidence="1">
    <location>
        <begin position="412"/>
        <end position="422"/>
    </location>
</feature>
<reference evidence="2 3" key="1">
    <citation type="journal article" date="2015" name="Proc. Natl. Acad. Sci. U.S.A.">
        <title>The resurrection genome of Boea hygrometrica: A blueprint for survival of dehydration.</title>
        <authorList>
            <person name="Xiao L."/>
            <person name="Yang G."/>
            <person name="Zhang L."/>
            <person name="Yang X."/>
            <person name="Zhao S."/>
            <person name="Ji Z."/>
            <person name="Zhou Q."/>
            <person name="Hu M."/>
            <person name="Wang Y."/>
            <person name="Chen M."/>
            <person name="Xu Y."/>
            <person name="Jin H."/>
            <person name="Xiao X."/>
            <person name="Hu G."/>
            <person name="Bao F."/>
            <person name="Hu Y."/>
            <person name="Wan P."/>
            <person name="Li L."/>
            <person name="Deng X."/>
            <person name="Kuang T."/>
            <person name="Xiang C."/>
            <person name="Zhu J.K."/>
            <person name="Oliver M.J."/>
            <person name="He Y."/>
        </authorList>
    </citation>
    <scope>NUCLEOTIDE SEQUENCE [LARGE SCALE GENOMIC DNA]</scope>
    <source>
        <strain evidence="3">cv. XS01</strain>
    </source>
</reference>
<name>A0A2Z7D8D5_9LAMI</name>
<evidence type="ECO:0000313" key="2">
    <source>
        <dbReference type="EMBL" id="KZV55819.1"/>
    </source>
</evidence>
<organism evidence="2 3">
    <name type="scientific">Dorcoceras hygrometricum</name>
    <dbReference type="NCBI Taxonomy" id="472368"/>
    <lineage>
        <taxon>Eukaryota</taxon>
        <taxon>Viridiplantae</taxon>
        <taxon>Streptophyta</taxon>
        <taxon>Embryophyta</taxon>
        <taxon>Tracheophyta</taxon>
        <taxon>Spermatophyta</taxon>
        <taxon>Magnoliopsida</taxon>
        <taxon>eudicotyledons</taxon>
        <taxon>Gunneridae</taxon>
        <taxon>Pentapetalae</taxon>
        <taxon>asterids</taxon>
        <taxon>lamiids</taxon>
        <taxon>Lamiales</taxon>
        <taxon>Gesneriaceae</taxon>
        <taxon>Didymocarpoideae</taxon>
        <taxon>Trichosporeae</taxon>
        <taxon>Loxocarpinae</taxon>
        <taxon>Dorcoceras</taxon>
    </lineage>
</organism>
<feature type="region of interest" description="Disordered" evidence="1">
    <location>
        <begin position="412"/>
        <end position="492"/>
    </location>
</feature>
<accession>A0A2Z7D8D5</accession>
<dbReference type="Proteomes" id="UP000250235">
    <property type="component" value="Unassembled WGS sequence"/>
</dbReference>
<evidence type="ECO:0000313" key="3">
    <source>
        <dbReference type="Proteomes" id="UP000250235"/>
    </source>
</evidence>
<keyword evidence="3" id="KW-1185">Reference proteome</keyword>
<gene>
    <name evidence="2" type="ORF">F511_20884</name>
</gene>
<proteinExistence type="predicted"/>